<dbReference type="InterPro" id="IPR036872">
    <property type="entry name" value="CH_dom_sf"/>
</dbReference>
<dbReference type="EMBL" id="AMZH03020680">
    <property type="protein sequence ID" value="RRT38925.1"/>
    <property type="molecule type" value="Genomic_DNA"/>
</dbReference>
<reference evidence="1 2" key="1">
    <citation type="journal article" date="2014" name="Agronomy (Basel)">
        <title>A Draft Genome Sequence for Ensete ventricosum, the Drought-Tolerant Tree Against Hunger.</title>
        <authorList>
            <person name="Harrison J."/>
            <person name="Moore K.A."/>
            <person name="Paszkiewicz K."/>
            <person name="Jones T."/>
            <person name="Grant M."/>
            <person name="Ambacheew D."/>
            <person name="Muzemil S."/>
            <person name="Studholme D.J."/>
        </authorList>
    </citation>
    <scope>NUCLEOTIDE SEQUENCE [LARGE SCALE GENOMIC DNA]</scope>
</reference>
<dbReference type="AlphaFoldDB" id="A0A426XHG6"/>
<evidence type="ECO:0000313" key="2">
    <source>
        <dbReference type="Proteomes" id="UP000287651"/>
    </source>
</evidence>
<name>A0A426XHG6_ENSVE</name>
<evidence type="ECO:0000313" key="1">
    <source>
        <dbReference type="EMBL" id="RRT38925.1"/>
    </source>
</evidence>
<dbReference type="Proteomes" id="UP000287651">
    <property type="component" value="Unassembled WGS sequence"/>
</dbReference>
<dbReference type="Gene3D" id="1.10.418.10">
    <property type="entry name" value="Calponin-like domain"/>
    <property type="match status" value="1"/>
</dbReference>
<sequence length="125" mass="13541">MKLGALLKLPIGDGRASCRSEDGARQGMAGPDMDADMAKRRSEVIEWLNSLFPGLDIPLDASEGELRERLVDGALLCGILKRFNPGSSGEVQTSTPLTLDRNVGFSFDLSVNFGCRSGRRTVRKT</sequence>
<evidence type="ECO:0008006" key="3">
    <source>
        <dbReference type="Google" id="ProtNLM"/>
    </source>
</evidence>
<comment type="caution">
    <text evidence="1">The sequence shown here is derived from an EMBL/GenBank/DDBJ whole genome shotgun (WGS) entry which is preliminary data.</text>
</comment>
<proteinExistence type="predicted"/>
<accession>A0A426XHG6</accession>
<protein>
    <recommendedName>
        <fullName evidence="3">Calponin-homology (CH) domain-containing protein</fullName>
    </recommendedName>
</protein>
<organism evidence="1 2">
    <name type="scientific">Ensete ventricosum</name>
    <name type="common">Abyssinian banana</name>
    <name type="synonym">Musa ensete</name>
    <dbReference type="NCBI Taxonomy" id="4639"/>
    <lineage>
        <taxon>Eukaryota</taxon>
        <taxon>Viridiplantae</taxon>
        <taxon>Streptophyta</taxon>
        <taxon>Embryophyta</taxon>
        <taxon>Tracheophyta</taxon>
        <taxon>Spermatophyta</taxon>
        <taxon>Magnoliopsida</taxon>
        <taxon>Liliopsida</taxon>
        <taxon>Zingiberales</taxon>
        <taxon>Musaceae</taxon>
        <taxon>Ensete</taxon>
    </lineage>
</organism>
<dbReference type="SUPFAM" id="SSF47576">
    <property type="entry name" value="Calponin-homology domain, CH-domain"/>
    <property type="match status" value="1"/>
</dbReference>
<gene>
    <name evidence="1" type="ORF">B296_00023743</name>
</gene>